<dbReference type="AlphaFoldDB" id="A0A556TNF1"/>
<reference evidence="2 3" key="1">
    <citation type="journal article" date="2019" name="Genome Biol. Evol.">
        <title>Whole-Genome Sequencing of the Giant Devil Catfish, Bagarius yarrelli.</title>
        <authorList>
            <person name="Jiang W."/>
            <person name="Lv Y."/>
            <person name="Cheng L."/>
            <person name="Yang K."/>
            <person name="Chao B."/>
            <person name="Wang X."/>
            <person name="Li Y."/>
            <person name="Pan X."/>
            <person name="You X."/>
            <person name="Zhang Y."/>
            <person name="Yang J."/>
            <person name="Li J."/>
            <person name="Zhang X."/>
            <person name="Liu S."/>
            <person name="Sun C."/>
            <person name="Yang J."/>
            <person name="Shi Q."/>
        </authorList>
    </citation>
    <scope>NUCLEOTIDE SEQUENCE [LARGE SCALE GENOMIC DNA]</scope>
    <source>
        <strain evidence="2">JWS20170419001</strain>
        <tissue evidence="2">Muscle</tissue>
    </source>
</reference>
<accession>A0A556TNF1</accession>
<evidence type="ECO:0000313" key="3">
    <source>
        <dbReference type="Proteomes" id="UP000319801"/>
    </source>
</evidence>
<proteinExistence type="predicted"/>
<keyword evidence="3" id="KW-1185">Reference proteome</keyword>
<feature type="region of interest" description="Disordered" evidence="1">
    <location>
        <begin position="1"/>
        <end position="23"/>
    </location>
</feature>
<protein>
    <submittedName>
        <fullName evidence="2">Uncharacterized protein</fullName>
    </submittedName>
</protein>
<sequence>MLREEQPPIQGVVLTSSPHPPTDMKHLIKTSDPEWSLWRIRGGKEDSVSPLAALKGKCTQQAISSSVPRVVCKGTLTVWLIVSE</sequence>
<name>A0A556TNF1_BAGYA</name>
<organism evidence="2 3">
    <name type="scientific">Bagarius yarrelli</name>
    <name type="common">Goonch</name>
    <name type="synonym">Bagrus yarrelli</name>
    <dbReference type="NCBI Taxonomy" id="175774"/>
    <lineage>
        <taxon>Eukaryota</taxon>
        <taxon>Metazoa</taxon>
        <taxon>Chordata</taxon>
        <taxon>Craniata</taxon>
        <taxon>Vertebrata</taxon>
        <taxon>Euteleostomi</taxon>
        <taxon>Actinopterygii</taxon>
        <taxon>Neopterygii</taxon>
        <taxon>Teleostei</taxon>
        <taxon>Ostariophysi</taxon>
        <taxon>Siluriformes</taxon>
        <taxon>Sisoridae</taxon>
        <taxon>Sisorinae</taxon>
        <taxon>Bagarius</taxon>
    </lineage>
</organism>
<evidence type="ECO:0000256" key="1">
    <source>
        <dbReference type="SAM" id="MobiDB-lite"/>
    </source>
</evidence>
<gene>
    <name evidence="2" type="ORF">Baya_2222</name>
</gene>
<evidence type="ECO:0000313" key="2">
    <source>
        <dbReference type="EMBL" id="TSK28035.1"/>
    </source>
</evidence>
<dbReference type="EMBL" id="VCAZ01000008">
    <property type="protein sequence ID" value="TSK28035.1"/>
    <property type="molecule type" value="Genomic_DNA"/>
</dbReference>
<comment type="caution">
    <text evidence="2">The sequence shown here is derived from an EMBL/GenBank/DDBJ whole genome shotgun (WGS) entry which is preliminary data.</text>
</comment>
<dbReference type="Proteomes" id="UP000319801">
    <property type="component" value="Unassembled WGS sequence"/>
</dbReference>